<keyword evidence="2" id="KW-1185">Reference proteome</keyword>
<evidence type="ECO:0000313" key="1">
    <source>
        <dbReference type="EMBL" id="TQR09803.1"/>
    </source>
</evidence>
<evidence type="ECO:0000313" key="2">
    <source>
        <dbReference type="Proteomes" id="UP000317316"/>
    </source>
</evidence>
<comment type="caution">
    <text evidence="1">The sequence shown here is derived from an EMBL/GenBank/DDBJ whole genome shotgun (WGS) entry which is preliminary data.</text>
</comment>
<sequence length="122" mass="14422">MDKVEFKKAFDIGYEEMMFVANNDETFIRIKNSYSVPSSKVSSTIVHINGKLFEENRYWIFFTELVEIAADVSADVHIELDKFEVDIKDFEEEEFIQHLIDEITDKLEEHQVHTVLKEMEVL</sequence>
<accession>A0A544SX67</accession>
<dbReference type="EMBL" id="VDGH01000012">
    <property type="protein sequence ID" value="TQR09803.1"/>
    <property type="molecule type" value="Genomic_DNA"/>
</dbReference>
<name>A0A544SX67_9BACI</name>
<dbReference type="OrthoDB" id="2452307at2"/>
<gene>
    <name evidence="1" type="ORF">FG382_18865</name>
</gene>
<dbReference type="Proteomes" id="UP000317316">
    <property type="component" value="Unassembled WGS sequence"/>
</dbReference>
<proteinExistence type="predicted"/>
<dbReference type="AlphaFoldDB" id="A0A544SX67"/>
<reference evidence="1 2" key="1">
    <citation type="submission" date="2019-05" db="EMBL/GenBank/DDBJ databases">
        <title>Psychrobacillus vulpis sp. nov., a new species isolated from feces of a red fox that inhabits in The Tablas de Daimiel Natural Park, Albacete, Spain.</title>
        <authorList>
            <person name="Rodriguez M."/>
            <person name="Reina J.C."/>
            <person name="Bejar V."/>
            <person name="Llamas I."/>
        </authorList>
    </citation>
    <scope>NUCLEOTIDE SEQUENCE [LARGE SCALE GENOMIC DNA]</scope>
    <source>
        <strain evidence="1 2">NEAU-3TGS17</strain>
    </source>
</reference>
<organism evidence="1 2">
    <name type="scientific">Psychrobacillus lasiicapitis</name>
    <dbReference type="NCBI Taxonomy" id="1636719"/>
    <lineage>
        <taxon>Bacteria</taxon>
        <taxon>Bacillati</taxon>
        <taxon>Bacillota</taxon>
        <taxon>Bacilli</taxon>
        <taxon>Bacillales</taxon>
        <taxon>Bacillaceae</taxon>
        <taxon>Psychrobacillus</taxon>
    </lineage>
</organism>
<protein>
    <submittedName>
        <fullName evidence="1">Uncharacterized protein</fullName>
    </submittedName>
</protein>
<dbReference type="RefSeq" id="WP_142540444.1">
    <property type="nucleotide sequence ID" value="NZ_BMIE01000001.1"/>
</dbReference>